<evidence type="ECO:0000259" key="2">
    <source>
        <dbReference type="Pfam" id="PF00487"/>
    </source>
</evidence>
<feature type="transmembrane region" description="Helical" evidence="1">
    <location>
        <begin position="281"/>
        <end position="302"/>
    </location>
</feature>
<keyword evidence="1" id="KW-0812">Transmembrane</keyword>
<evidence type="ECO:0000313" key="3">
    <source>
        <dbReference type="EMBL" id="MFC5458077.1"/>
    </source>
</evidence>
<feature type="transmembrane region" description="Helical" evidence="1">
    <location>
        <begin position="199"/>
        <end position="216"/>
    </location>
</feature>
<name>A0ABW0KZY5_9BACT</name>
<gene>
    <name evidence="3" type="ORF">ACFQDI_24620</name>
</gene>
<dbReference type="PANTHER" id="PTHR19353">
    <property type="entry name" value="FATTY ACID DESATURASE 2"/>
    <property type="match status" value="1"/>
</dbReference>
<keyword evidence="1" id="KW-0472">Membrane</keyword>
<comment type="caution">
    <text evidence="3">The sequence shown here is derived from an EMBL/GenBank/DDBJ whole genome shotgun (WGS) entry which is preliminary data.</text>
</comment>
<dbReference type="EMBL" id="JBHSMQ010000016">
    <property type="protein sequence ID" value="MFC5458077.1"/>
    <property type="molecule type" value="Genomic_DNA"/>
</dbReference>
<evidence type="ECO:0000313" key="4">
    <source>
        <dbReference type="Proteomes" id="UP001596052"/>
    </source>
</evidence>
<feature type="transmembrane region" description="Helical" evidence="1">
    <location>
        <begin position="21"/>
        <end position="42"/>
    </location>
</feature>
<dbReference type="InterPro" id="IPR012171">
    <property type="entry name" value="Fatty_acid_desaturase"/>
</dbReference>
<feature type="domain" description="Fatty acid desaturase" evidence="2">
    <location>
        <begin position="280"/>
        <end position="369"/>
    </location>
</feature>
<feature type="transmembrane region" description="Helical" evidence="1">
    <location>
        <begin position="54"/>
        <end position="73"/>
    </location>
</feature>
<keyword evidence="1" id="KW-1133">Transmembrane helix</keyword>
<feature type="domain" description="Fatty acid desaturase" evidence="2">
    <location>
        <begin position="58"/>
        <end position="237"/>
    </location>
</feature>
<dbReference type="RefSeq" id="WP_377172051.1">
    <property type="nucleotide sequence ID" value="NZ_JBHSMQ010000016.1"/>
</dbReference>
<dbReference type="Proteomes" id="UP001596052">
    <property type="component" value="Unassembled WGS sequence"/>
</dbReference>
<protein>
    <submittedName>
        <fullName evidence="3">Fatty acid desaturase family protein</fullName>
    </submittedName>
</protein>
<sequence>MKLLNHQRLREWSKLRSWRNFGWLLADYGCLLLGCGCAVWFYTSRSDLGVHWAWDVPAVMLVVFFVGVLQHRIALMGHEASHGLLLSSRKWNDLLANLLIFYPLFSDIRLYRQRHLGHHLHPNDHEQDPNLFGGKMKWVYGRFPMGKKKFAWCFYLMFFWPPFVLRNLKDLFLTLTAGTRSKADGVDSRRCRIPFLGRLWFILSSLVLVSFAWAGIPSLPLIGFMFLVAVLVWAWIPAAAFCGETKGDGGAMKRGALLKLVFNAFGLLVLSGLSQRFGGQVVAGFVVLWICPLIYVFPYLMLLREVYQHANAGTGDLDNTRIMHVDIFTRWALLGYGNDYHAVHHLYPNIPHDRLAEVHAALAKESAEYASCVAESHGVVLAPQGRRSILDMLAE</sequence>
<dbReference type="PANTHER" id="PTHR19353:SF19">
    <property type="entry name" value="DELTA(5) FATTY ACID DESATURASE C-RELATED"/>
    <property type="match status" value="1"/>
</dbReference>
<proteinExistence type="predicted"/>
<feature type="transmembrane region" description="Helical" evidence="1">
    <location>
        <begin position="222"/>
        <end position="243"/>
    </location>
</feature>
<reference evidence="4" key="1">
    <citation type="journal article" date="2019" name="Int. J. Syst. Evol. Microbiol.">
        <title>The Global Catalogue of Microorganisms (GCM) 10K type strain sequencing project: providing services to taxonomists for standard genome sequencing and annotation.</title>
        <authorList>
            <consortium name="The Broad Institute Genomics Platform"/>
            <consortium name="The Broad Institute Genome Sequencing Center for Infectious Disease"/>
            <person name="Wu L."/>
            <person name="Ma J."/>
        </authorList>
    </citation>
    <scope>NUCLEOTIDE SEQUENCE [LARGE SCALE GENOMIC DNA]</scope>
    <source>
        <strain evidence="4">CGMCC 4.1469</strain>
    </source>
</reference>
<accession>A0ABW0KZY5</accession>
<keyword evidence="4" id="KW-1185">Reference proteome</keyword>
<feature type="transmembrane region" description="Helical" evidence="1">
    <location>
        <begin position="255"/>
        <end position="275"/>
    </location>
</feature>
<dbReference type="InterPro" id="IPR005804">
    <property type="entry name" value="FA_desaturase_dom"/>
</dbReference>
<dbReference type="Pfam" id="PF00487">
    <property type="entry name" value="FA_desaturase"/>
    <property type="match status" value="2"/>
</dbReference>
<organism evidence="3 4">
    <name type="scientific">Prosthecobacter fluviatilis</name>
    <dbReference type="NCBI Taxonomy" id="445931"/>
    <lineage>
        <taxon>Bacteria</taxon>
        <taxon>Pseudomonadati</taxon>
        <taxon>Verrucomicrobiota</taxon>
        <taxon>Verrucomicrobiia</taxon>
        <taxon>Verrucomicrobiales</taxon>
        <taxon>Verrucomicrobiaceae</taxon>
        <taxon>Prosthecobacter</taxon>
    </lineage>
</organism>
<evidence type="ECO:0000256" key="1">
    <source>
        <dbReference type="SAM" id="Phobius"/>
    </source>
</evidence>